<reference evidence="4 5" key="1">
    <citation type="submission" date="2022-03" db="EMBL/GenBank/DDBJ databases">
        <authorList>
            <person name="Macdonald S."/>
            <person name="Ahmed S."/>
            <person name="Newling K."/>
        </authorList>
    </citation>
    <scope>NUCLEOTIDE SEQUENCE [LARGE SCALE GENOMIC DNA]</scope>
</reference>
<dbReference type="GO" id="GO:0005524">
    <property type="term" value="F:ATP binding"/>
    <property type="evidence" value="ECO:0007669"/>
    <property type="project" value="UniProtKB-KW"/>
</dbReference>
<gene>
    <name evidence="4" type="ORF">ERUC_LOCUS7218</name>
</gene>
<dbReference type="AlphaFoldDB" id="A0ABC8J6A5"/>
<evidence type="ECO:0000256" key="1">
    <source>
        <dbReference type="ARBA" id="ARBA00004319"/>
    </source>
</evidence>
<accession>A0ABC8J6A5</accession>
<evidence type="ECO:0000256" key="3">
    <source>
        <dbReference type="ARBA" id="ARBA00022840"/>
    </source>
</evidence>
<organism evidence="4 5">
    <name type="scientific">Eruca vesicaria subsp. sativa</name>
    <name type="common">Garden rocket</name>
    <name type="synonym">Eruca sativa</name>
    <dbReference type="NCBI Taxonomy" id="29727"/>
    <lineage>
        <taxon>Eukaryota</taxon>
        <taxon>Viridiplantae</taxon>
        <taxon>Streptophyta</taxon>
        <taxon>Embryophyta</taxon>
        <taxon>Tracheophyta</taxon>
        <taxon>Spermatophyta</taxon>
        <taxon>Magnoliopsida</taxon>
        <taxon>eudicotyledons</taxon>
        <taxon>Gunneridae</taxon>
        <taxon>Pentapetalae</taxon>
        <taxon>rosids</taxon>
        <taxon>malvids</taxon>
        <taxon>Brassicales</taxon>
        <taxon>Brassicaceae</taxon>
        <taxon>Brassiceae</taxon>
        <taxon>Eruca</taxon>
    </lineage>
</organism>
<dbReference type="EMBL" id="CAKOAT010081377">
    <property type="protein sequence ID" value="CAH8314647.1"/>
    <property type="molecule type" value="Genomic_DNA"/>
</dbReference>
<dbReference type="PANTHER" id="PTHR10826:SF39">
    <property type="entry name" value="MITOCHONDRIAL GLYCOPROTEIN FAMILY PROTEIN"/>
    <property type="match status" value="1"/>
</dbReference>
<proteinExistence type="predicted"/>
<comment type="subcellular location">
    <subcellularLocation>
        <location evidence="1">Endoplasmic reticulum lumen</location>
    </subcellularLocation>
</comment>
<dbReference type="PANTHER" id="PTHR10826">
    <property type="entry name" value="COMPLEMENT COMPONENT 1"/>
    <property type="match status" value="1"/>
</dbReference>
<comment type="caution">
    <text evidence="4">The sequence shown here is derived from an EMBL/GenBank/DDBJ whole genome shotgun (WGS) entry which is preliminary data.</text>
</comment>
<sequence length="184" mass="20884">MRHWPFKVVHGPGDKLMIVVSYKREEKQFSPEVISSMVFQSLTSSLGNLTIKATYFDYSHVNCRKSPRSYGRFTVEERPGERLISLKRKFGDKEDIKVEATLFNRSVLSSKYTITEPEFVLHITFVVNISKSGAGEDLEIMCSAWPDKIGISKLCVCKGINSSPSFYGGPEFECADNLILYLEH</sequence>
<dbReference type="Gene3D" id="3.10.280.10">
    <property type="entry name" value="Mitochondrial glycoprotein"/>
    <property type="match status" value="1"/>
</dbReference>
<evidence type="ECO:0000313" key="4">
    <source>
        <dbReference type="EMBL" id="CAH8314647.1"/>
    </source>
</evidence>
<dbReference type="InterPro" id="IPR003428">
    <property type="entry name" value="MAM33"/>
</dbReference>
<keyword evidence="3" id="KW-0067">ATP-binding</keyword>
<name>A0ABC8J6A5_ERUVS</name>
<dbReference type="Proteomes" id="UP001642260">
    <property type="component" value="Unassembled WGS sequence"/>
</dbReference>
<dbReference type="FunFam" id="3.30.30.30:FF:000005">
    <property type="entry name" value="Heat shock protein ssb1"/>
    <property type="match status" value="1"/>
</dbReference>
<protein>
    <submittedName>
        <fullName evidence="4">Uncharacterized protein</fullName>
    </submittedName>
</protein>
<dbReference type="Gene3D" id="3.30.30.30">
    <property type="match status" value="1"/>
</dbReference>
<evidence type="ECO:0000256" key="2">
    <source>
        <dbReference type="ARBA" id="ARBA00022741"/>
    </source>
</evidence>
<keyword evidence="2" id="KW-0547">Nucleotide-binding</keyword>
<dbReference type="SUPFAM" id="SSF54529">
    <property type="entry name" value="Mitochondrial glycoprotein MAM33-like"/>
    <property type="match status" value="1"/>
</dbReference>
<evidence type="ECO:0000313" key="5">
    <source>
        <dbReference type="Proteomes" id="UP001642260"/>
    </source>
</evidence>
<dbReference type="InterPro" id="IPR036561">
    <property type="entry name" value="MAM33_sf"/>
</dbReference>
<dbReference type="GO" id="GO:0005788">
    <property type="term" value="C:endoplasmic reticulum lumen"/>
    <property type="evidence" value="ECO:0007669"/>
    <property type="project" value="UniProtKB-SubCell"/>
</dbReference>
<keyword evidence="5" id="KW-1185">Reference proteome</keyword>